<dbReference type="EMBL" id="GISG01246956">
    <property type="protein sequence ID" value="MBA4670250.1"/>
    <property type="molecule type" value="Transcribed_RNA"/>
</dbReference>
<name>A0A7C9AMB1_OPUST</name>
<evidence type="ECO:0000313" key="1">
    <source>
        <dbReference type="EMBL" id="MBA4670250.1"/>
    </source>
</evidence>
<proteinExistence type="predicted"/>
<reference evidence="1" key="1">
    <citation type="journal article" date="2013" name="J. Plant Res.">
        <title>Effect of fungi and light on seed germination of three Opuntia species from semiarid lands of central Mexico.</title>
        <authorList>
            <person name="Delgado-Sanchez P."/>
            <person name="Jimenez-Bremont J.F."/>
            <person name="Guerrero-Gonzalez Mde L."/>
            <person name="Flores J."/>
        </authorList>
    </citation>
    <scope>NUCLEOTIDE SEQUENCE</scope>
    <source>
        <tissue evidence="1">Cladode</tissue>
    </source>
</reference>
<accession>A0A7C9AMB1</accession>
<organism evidence="1">
    <name type="scientific">Opuntia streptacantha</name>
    <name type="common">Prickly pear cactus</name>
    <name type="synonym">Opuntia cardona</name>
    <dbReference type="NCBI Taxonomy" id="393608"/>
    <lineage>
        <taxon>Eukaryota</taxon>
        <taxon>Viridiplantae</taxon>
        <taxon>Streptophyta</taxon>
        <taxon>Embryophyta</taxon>
        <taxon>Tracheophyta</taxon>
        <taxon>Spermatophyta</taxon>
        <taxon>Magnoliopsida</taxon>
        <taxon>eudicotyledons</taxon>
        <taxon>Gunneridae</taxon>
        <taxon>Pentapetalae</taxon>
        <taxon>Caryophyllales</taxon>
        <taxon>Cactineae</taxon>
        <taxon>Cactaceae</taxon>
        <taxon>Opuntioideae</taxon>
        <taxon>Opuntia</taxon>
    </lineage>
</organism>
<reference evidence="1" key="2">
    <citation type="submission" date="2020-07" db="EMBL/GenBank/DDBJ databases">
        <authorList>
            <person name="Vera ALvarez R."/>
            <person name="Arias-Moreno D.M."/>
            <person name="Jimenez-Jacinto V."/>
            <person name="Jimenez-Bremont J.F."/>
            <person name="Swaminathan K."/>
            <person name="Moose S.P."/>
            <person name="Guerrero-Gonzalez M.L."/>
            <person name="Marino-Ramirez L."/>
            <person name="Landsman D."/>
            <person name="Rodriguez-Kessler M."/>
            <person name="Delgado-Sanchez P."/>
        </authorList>
    </citation>
    <scope>NUCLEOTIDE SEQUENCE</scope>
    <source>
        <tissue evidence="1">Cladode</tissue>
    </source>
</reference>
<protein>
    <submittedName>
        <fullName evidence="1">Uncharacterized protein</fullName>
    </submittedName>
</protein>
<sequence>MKESSSLSPLFISLNIATQLTDSDALVHRKELDLADLQLHLFKQSHSMMFYDVLYVELFSFAVLLMSSCRFTAQLFFGSDLIAVPLCCRTLAPNEATGFISCSVSPIFIALWYPV</sequence>
<dbReference type="AlphaFoldDB" id="A0A7C9AMB1"/>